<evidence type="ECO:0000256" key="3">
    <source>
        <dbReference type="ARBA" id="ARBA00004567"/>
    </source>
</evidence>
<reference evidence="17" key="1">
    <citation type="submission" date="2016-05" db="EMBL/GenBank/DDBJ databases">
        <title>Comparative genomics of biotechnologically important yeasts.</title>
        <authorList>
            <consortium name="DOE Joint Genome Institute"/>
            <person name="Riley R."/>
            <person name="Haridas S."/>
            <person name="Wolfe K.H."/>
            <person name="Lopes M.R."/>
            <person name="Hittinger C.T."/>
            <person name="Goker M."/>
            <person name="Salamov A."/>
            <person name="Wisecaver J."/>
            <person name="Long T.M."/>
            <person name="Aerts A.L."/>
            <person name="Barry K."/>
            <person name="Choi C."/>
            <person name="Clum A."/>
            <person name="Coughlan A.Y."/>
            <person name="Deshpande S."/>
            <person name="Douglass A.P."/>
            <person name="Hanson S.J."/>
            <person name="Klenk H.-P."/>
            <person name="Labutti K."/>
            <person name="Lapidus A."/>
            <person name="Lindquist E."/>
            <person name="Lipzen A."/>
            <person name="Meier-Kolthoff J.P."/>
            <person name="Ohm R.A."/>
            <person name="Otillar R.P."/>
            <person name="Pangilinan J."/>
            <person name="Peng Y."/>
            <person name="Rokas A."/>
            <person name="Rosa C.A."/>
            <person name="Scheuner C."/>
            <person name="Sibirny A.A."/>
            <person name="Slot J.C."/>
            <person name="Stielow J.B."/>
            <person name="Sun H."/>
            <person name="Kurtzman C.P."/>
            <person name="Blackwell M."/>
            <person name="Grigoriev I.V."/>
            <person name="Jeffries T.W."/>
        </authorList>
    </citation>
    <scope>NUCLEOTIDE SEQUENCE [LARGE SCALE GENOMIC DNA]</scope>
    <source>
        <strain evidence="17">DSM 1968</strain>
    </source>
</reference>
<dbReference type="PANTHER" id="PTHR11024">
    <property type="entry name" value="NUCLEAR PORE COMPLEX PROTEIN SEC13 / SEH1 FAMILY MEMBER"/>
    <property type="match status" value="1"/>
</dbReference>
<keyword evidence="9" id="KW-0931">ER-Golgi transport</keyword>
<proteinExistence type="inferred from homology"/>
<evidence type="ECO:0000256" key="7">
    <source>
        <dbReference type="ARBA" id="ARBA00022737"/>
    </source>
</evidence>
<dbReference type="FunCoup" id="A0A1D2VPX6">
    <property type="interactions" value="1101"/>
</dbReference>
<dbReference type="InterPro" id="IPR037363">
    <property type="entry name" value="Sec13/Seh1_fam"/>
</dbReference>
<dbReference type="PROSITE" id="PS50082">
    <property type="entry name" value="WD_REPEATS_2"/>
    <property type="match status" value="2"/>
</dbReference>
<dbReference type="GO" id="GO:0032527">
    <property type="term" value="P:protein exit from endoplasmic reticulum"/>
    <property type="evidence" value="ECO:0007669"/>
    <property type="project" value="TreeGrafter"/>
</dbReference>
<evidence type="ECO:0000256" key="2">
    <source>
        <dbReference type="ARBA" id="ARBA00004397"/>
    </source>
</evidence>
<evidence type="ECO:0000256" key="13">
    <source>
        <dbReference type="ARBA" id="ARBA00023242"/>
    </source>
</evidence>
<keyword evidence="10" id="KW-0653">Protein transport</keyword>
<dbReference type="InterPro" id="IPR001680">
    <property type="entry name" value="WD40_rpt"/>
</dbReference>
<evidence type="ECO:0000256" key="1">
    <source>
        <dbReference type="ARBA" id="ARBA00004299"/>
    </source>
</evidence>
<keyword evidence="17" id="KW-1185">Reference proteome</keyword>
<evidence type="ECO:0000256" key="9">
    <source>
        <dbReference type="ARBA" id="ARBA00022892"/>
    </source>
</evidence>
<dbReference type="GO" id="GO:0061700">
    <property type="term" value="C:GATOR2 complex"/>
    <property type="evidence" value="ECO:0007669"/>
    <property type="project" value="EnsemblFungi"/>
</dbReference>
<evidence type="ECO:0000256" key="11">
    <source>
        <dbReference type="ARBA" id="ARBA00023010"/>
    </source>
</evidence>
<dbReference type="InParanoid" id="A0A1D2VPX6"/>
<dbReference type="GO" id="GO:0005198">
    <property type="term" value="F:structural molecule activity"/>
    <property type="evidence" value="ECO:0007669"/>
    <property type="project" value="EnsemblFungi"/>
</dbReference>
<keyword evidence="8" id="KW-0509">mRNA transport</keyword>
<evidence type="ECO:0000313" key="17">
    <source>
        <dbReference type="Proteomes" id="UP000095038"/>
    </source>
</evidence>
<feature type="repeat" description="WD" evidence="15">
    <location>
        <begin position="208"/>
        <end position="242"/>
    </location>
</feature>
<evidence type="ECO:0000256" key="10">
    <source>
        <dbReference type="ARBA" id="ARBA00022927"/>
    </source>
</evidence>
<dbReference type="RefSeq" id="XP_020049965.1">
    <property type="nucleotide sequence ID" value="XM_020192300.1"/>
</dbReference>
<evidence type="ECO:0000256" key="4">
    <source>
        <dbReference type="ARBA" id="ARBA00010102"/>
    </source>
</evidence>
<dbReference type="GO" id="GO:0051028">
    <property type="term" value="P:mRNA transport"/>
    <property type="evidence" value="ECO:0007669"/>
    <property type="project" value="UniProtKB-KW"/>
</dbReference>
<dbReference type="GO" id="GO:0031080">
    <property type="term" value="C:nuclear pore outer ring"/>
    <property type="evidence" value="ECO:0007669"/>
    <property type="project" value="EnsemblFungi"/>
</dbReference>
<evidence type="ECO:0000256" key="8">
    <source>
        <dbReference type="ARBA" id="ARBA00022816"/>
    </source>
</evidence>
<organism evidence="16 17">
    <name type="scientific">Ascoidea rubescens DSM 1968</name>
    <dbReference type="NCBI Taxonomy" id="1344418"/>
    <lineage>
        <taxon>Eukaryota</taxon>
        <taxon>Fungi</taxon>
        <taxon>Dikarya</taxon>
        <taxon>Ascomycota</taxon>
        <taxon>Saccharomycotina</taxon>
        <taxon>Saccharomycetes</taxon>
        <taxon>Ascoideaceae</taxon>
        <taxon>Ascoidea</taxon>
    </lineage>
</organism>
<dbReference type="FunFam" id="2.130.10.10:FF:000017">
    <property type="entry name" value="SEC13 homolog (S. cerevisiae)"/>
    <property type="match status" value="1"/>
</dbReference>
<dbReference type="STRING" id="1344418.A0A1D2VPX6"/>
<dbReference type="SUPFAM" id="SSF50978">
    <property type="entry name" value="WD40 repeat-like"/>
    <property type="match status" value="1"/>
</dbReference>
<dbReference type="PANTHER" id="PTHR11024:SF2">
    <property type="entry name" value="PROTEIN SEC13 HOMOLOG"/>
    <property type="match status" value="1"/>
</dbReference>
<keyword evidence="13" id="KW-0539">Nucleus</keyword>
<dbReference type="Proteomes" id="UP000095038">
    <property type="component" value="Unassembled WGS sequence"/>
</dbReference>
<keyword evidence="14" id="KW-0968">Cytoplasmic vesicle</keyword>
<evidence type="ECO:0000256" key="6">
    <source>
        <dbReference type="ARBA" id="ARBA00022574"/>
    </source>
</evidence>
<dbReference type="GO" id="GO:0045893">
    <property type="term" value="P:positive regulation of DNA-templated transcription"/>
    <property type="evidence" value="ECO:0007669"/>
    <property type="project" value="EnsemblFungi"/>
</dbReference>
<keyword evidence="12" id="KW-0906">Nuclear pore complex</keyword>
<dbReference type="AlphaFoldDB" id="A0A1D2VPX6"/>
<dbReference type="GO" id="GO:0030127">
    <property type="term" value="C:COPII vesicle coat"/>
    <property type="evidence" value="ECO:0007669"/>
    <property type="project" value="EnsemblFungi"/>
</dbReference>
<dbReference type="GO" id="GO:1904263">
    <property type="term" value="P:positive regulation of TORC1 signaling"/>
    <property type="evidence" value="ECO:0007669"/>
    <property type="project" value="EnsemblFungi"/>
</dbReference>
<dbReference type="GO" id="GO:1902953">
    <property type="term" value="P:positive regulation of ER to Golgi vesicle-mediated transport"/>
    <property type="evidence" value="ECO:0007669"/>
    <property type="project" value="EnsemblFungi"/>
</dbReference>
<keyword evidence="7" id="KW-0677">Repeat</keyword>
<dbReference type="GO" id="GO:0070863">
    <property type="term" value="P:positive regulation of protein exit from endoplasmic reticulum"/>
    <property type="evidence" value="ECO:0007669"/>
    <property type="project" value="EnsemblFungi"/>
</dbReference>
<dbReference type="GeneID" id="30965936"/>
<dbReference type="GO" id="GO:0051664">
    <property type="term" value="P:nuclear pore localization"/>
    <property type="evidence" value="ECO:0007669"/>
    <property type="project" value="EnsemblFungi"/>
</dbReference>
<keyword evidence="11" id="KW-0811">Translocation</keyword>
<comment type="subcellular location">
    <subcellularLocation>
        <location evidence="1">Cytoplasmic vesicle</location>
        <location evidence="1">COPII-coated vesicle membrane</location>
        <topology evidence="1">Peripheral membrane protein</topology>
        <orientation evidence="1">Cytoplasmic side</orientation>
    </subcellularLocation>
    <subcellularLocation>
        <location evidence="2">Endoplasmic reticulum membrane</location>
        <topology evidence="2">Peripheral membrane protein</topology>
        <orientation evidence="2">Cytoplasmic side</orientation>
    </subcellularLocation>
    <subcellularLocation>
        <location evidence="3">Nucleus</location>
        <location evidence="3">Nuclear pore complex</location>
    </subcellularLocation>
</comment>
<dbReference type="GO" id="GO:0090114">
    <property type="term" value="P:COPII-coated vesicle budding"/>
    <property type="evidence" value="ECO:0007669"/>
    <property type="project" value="EnsemblFungi"/>
</dbReference>
<accession>A0A1D2VPX6</accession>
<sequence>MAIITNSHENLIHDASLDYYGKRLATCSSDKTIKIFEVDGDNHRLIETLKGHDGPVWQVSWAHPKFGIILASSSYDGKVFIWREDNGKWSRISEHTVHKASVNSISWAPHEYGALLLCASSDGYVSVVEFKDDGTTSSLLVEAHKVGVNSASWAPVSFTDTTVATNSNITSAPAQTQIRRFVTGGCDNLVKIWNYDYDAKTYILQDTLEGHKDWVRDVAWSPSSLIRSYIASASQDKNVIIWTQENNEGPWKKTLLKQDKFPDVCWRVSWSFSGNVLAVSSADNKITLWKENLQGSWDSAGEVDQ</sequence>
<dbReference type="InterPro" id="IPR015943">
    <property type="entry name" value="WD40/YVTN_repeat-like_dom_sf"/>
</dbReference>
<evidence type="ECO:0000256" key="12">
    <source>
        <dbReference type="ARBA" id="ARBA00023132"/>
    </source>
</evidence>
<keyword evidence="6 15" id="KW-0853">WD repeat</keyword>
<evidence type="ECO:0000313" key="16">
    <source>
        <dbReference type="EMBL" id="ODV63658.1"/>
    </source>
</evidence>
<dbReference type="Pfam" id="PF00400">
    <property type="entry name" value="WD40"/>
    <property type="match status" value="5"/>
</dbReference>
<gene>
    <name evidence="16" type="ORF">ASCRUDRAFT_73467</name>
</gene>
<keyword evidence="5" id="KW-0813">Transport</keyword>
<dbReference type="InterPro" id="IPR036322">
    <property type="entry name" value="WD40_repeat_dom_sf"/>
</dbReference>
<dbReference type="GO" id="GO:0036503">
    <property type="term" value="P:ERAD pathway"/>
    <property type="evidence" value="ECO:0007669"/>
    <property type="project" value="EnsemblFungi"/>
</dbReference>
<dbReference type="OrthoDB" id="364224at2759"/>
<dbReference type="SMART" id="SM00320">
    <property type="entry name" value="WD40"/>
    <property type="match status" value="6"/>
</dbReference>
<dbReference type="GO" id="GO:0005789">
    <property type="term" value="C:endoplasmic reticulum membrane"/>
    <property type="evidence" value="ECO:0007669"/>
    <property type="project" value="UniProtKB-SubCell"/>
</dbReference>
<evidence type="ECO:0000256" key="5">
    <source>
        <dbReference type="ARBA" id="ARBA00022448"/>
    </source>
</evidence>
<evidence type="ECO:0000256" key="14">
    <source>
        <dbReference type="ARBA" id="ARBA00023329"/>
    </source>
</evidence>
<protein>
    <submittedName>
        <fullName evidence="16">WD40 repeat-like protein</fullName>
    </submittedName>
</protein>
<evidence type="ECO:0000256" key="15">
    <source>
        <dbReference type="PROSITE-ProRule" id="PRU00221"/>
    </source>
</evidence>
<dbReference type="EMBL" id="KV454475">
    <property type="protein sequence ID" value="ODV63658.1"/>
    <property type="molecule type" value="Genomic_DNA"/>
</dbReference>
<name>A0A1D2VPX6_9ASCO</name>
<comment type="similarity">
    <text evidence="4">Belongs to the WD repeat SEC13 family.</text>
</comment>
<dbReference type="PROSITE" id="PS50294">
    <property type="entry name" value="WD_REPEATS_REGION"/>
    <property type="match status" value="2"/>
</dbReference>
<feature type="repeat" description="WD" evidence="15">
    <location>
        <begin position="49"/>
        <end position="92"/>
    </location>
</feature>
<dbReference type="Gene3D" id="2.130.10.10">
    <property type="entry name" value="YVTN repeat-like/Quinoprotein amine dehydrogenase"/>
    <property type="match status" value="1"/>
</dbReference>
<dbReference type="GO" id="GO:0006606">
    <property type="term" value="P:protein import into nucleus"/>
    <property type="evidence" value="ECO:0007669"/>
    <property type="project" value="TreeGrafter"/>
</dbReference>